<reference evidence="18 19" key="1">
    <citation type="submission" date="2016-07" db="EMBL/GenBank/DDBJ databases">
        <title>Pervasive Adenine N6-methylation of Active Genes in Fungi.</title>
        <authorList>
            <consortium name="DOE Joint Genome Institute"/>
            <person name="Mondo S.J."/>
            <person name="Dannebaum R.O."/>
            <person name="Kuo R.C."/>
            <person name="Labutti K."/>
            <person name="Haridas S."/>
            <person name="Kuo A."/>
            <person name="Salamov A."/>
            <person name="Ahrendt S.R."/>
            <person name="Lipzen A."/>
            <person name="Sullivan W."/>
            <person name="Andreopoulos W.B."/>
            <person name="Clum A."/>
            <person name="Lindquist E."/>
            <person name="Daum C."/>
            <person name="Ramamoorthy G.K."/>
            <person name="Gryganskyi A."/>
            <person name="Culley D."/>
            <person name="Magnuson J.K."/>
            <person name="James T.Y."/>
            <person name="O'Malley M.A."/>
            <person name="Stajich J.E."/>
            <person name="Spatafora J.W."/>
            <person name="Visel A."/>
            <person name="Grigoriev I.V."/>
        </authorList>
    </citation>
    <scope>NUCLEOTIDE SEQUENCE [LARGE SCALE GENOMIC DNA]</scope>
    <source>
        <strain evidence="18 19">62-1032</strain>
    </source>
</reference>
<dbReference type="OrthoDB" id="1887033at2759"/>
<keyword evidence="3" id="KW-0964">Secreted</keyword>
<keyword evidence="6" id="KW-0325">Glycoprotein</keyword>
<evidence type="ECO:0000256" key="13">
    <source>
        <dbReference type="ARBA" id="ARBA00041472"/>
    </source>
</evidence>
<name>A0A1Y2EVL8_9BASI</name>
<dbReference type="InParanoid" id="A0A1Y2EVL8"/>
<gene>
    <name evidence="18" type="ORF">BCR35DRAFT_343270</name>
</gene>
<evidence type="ECO:0000256" key="10">
    <source>
        <dbReference type="ARBA" id="ARBA00036633"/>
    </source>
</evidence>
<comment type="function">
    <text evidence="11">Beta-glucanases participate in the metabolism of beta-glucan, the main structural component of the cell wall. Acts on lutean, pustulan and 1,6-oligo-beta-D-glucosides.</text>
</comment>
<evidence type="ECO:0000256" key="1">
    <source>
        <dbReference type="ARBA" id="ARBA00004613"/>
    </source>
</evidence>
<dbReference type="GO" id="GO:0009251">
    <property type="term" value="P:glucan catabolic process"/>
    <property type="evidence" value="ECO:0007669"/>
    <property type="project" value="TreeGrafter"/>
</dbReference>
<dbReference type="Proteomes" id="UP000193467">
    <property type="component" value="Unassembled WGS sequence"/>
</dbReference>
<evidence type="ECO:0000256" key="11">
    <source>
        <dbReference type="ARBA" id="ARBA00037628"/>
    </source>
</evidence>
<comment type="caution">
    <text evidence="18">The sequence shown here is derived from an EMBL/GenBank/DDBJ whole genome shotgun (WGS) entry which is preliminary data.</text>
</comment>
<sequence length="351" mass="38552">MMHTEWERMGCGSAKSEFDCMLGNSSAQAGFTWHWEDWITQEDFTKMKALGINTVRIPLGYWIVEDTVDQASEHFPKGGFPYLRRASKWAAEAGLSVILVLHGAPGAQAAEQPFTGQLAPTAGFYETYNYERAYKWFTNITTEVHTDTDSFSSTFSIEAVNEPISGQSSMISDALHLHVDPGVLNAVRTAEEALGISCSRLTPSFAACLQNWGSGEPTASLPNQNSVVFDSHIYLKYRTPIATTRSGYLSEACGGLTTEDDSPVIVGEFSLSPDGDNEHKELSTEADDAAAFYLQFFSAQVAGYEKQAGWVFWSWKTSGLNDPRWDYQLAVEAGYIPSDASAWSKDACDGV</sequence>
<evidence type="ECO:0000256" key="15">
    <source>
        <dbReference type="ARBA" id="ARBA00043257"/>
    </source>
</evidence>
<evidence type="ECO:0000256" key="3">
    <source>
        <dbReference type="ARBA" id="ARBA00022525"/>
    </source>
</evidence>
<dbReference type="PANTHER" id="PTHR31297:SF39">
    <property type="entry name" value="GLUCAN ENDO-1,6-BETA-GLUCOSIDASE B"/>
    <property type="match status" value="1"/>
</dbReference>
<proteinExistence type="inferred from homology"/>
<keyword evidence="9" id="KW-0624">Polysaccharide degradation</keyword>
<evidence type="ECO:0000256" key="5">
    <source>
        <dbReference type="ARBA" id="ARBA00022801"/>
    </source>
</evidence>
<comment type="catalytic activity">
    <reaction evidence="10">
        <text>Random hydrolysis of (1-&gt;6)-linkages in (1-&gt;6)-beta-D-glucans.</text>
        <dbReference type="EC" id="3.2.1.75"/>
    </reaction>
</comment>
<comment type="similarity">
    <text evidence="2 16">Belongs to the glycosyl hydrolase 5 (cellulase A) family.</text>
</comment>
<evidence type="ECO:0000256" key="2">
    <source>
        <dbReference type="ARBA" id="ARBA00005641"/>
    </source>
</evidence>
<keyword evidence="5 16" id="KW-0378">Hydrolase</keyword>
<evidence type="ECO:0000256" key="16">
    <source>
        <dbReference type="RuleBase" id="RU361153"/>
    </source>
</evidence>
<accession>A0A1Y2EVL8</accession>
<organism evidence="18 19">
    <name type="scientific">Leucosporidium creatinivorum</name>
    <dbReference type="NCBI Taxonomy" id="106004"/>
    <lineage>
        <taxon>Eukaryota</taxon>
        <taxon>Fungi</taxon>
        <taxon>Dikarya</taxon>
        <taxon>Basidiomycota</taxon>
        <taxon>Pucciniomycotina</taxon>
        <taxon>Microbotryomycetes</taxon>
        <taxon>Leucosporidiales</taxon>
        <taxon>Leucosporidium</taxon>
    </lineage>
</organism>
<evidence type="ECO:0000256" key="14">
    <source>
        <dbReference type="ARBA" id="ARBA00042025"/>
    </source>
</evidence>
<dbReference type="Gene3D" id="3.20.20.80">
    <property type="entry name" value="Glycosidases"/>
    <property type="match status" value="1"/>
</dbReference>
<dbReference type="GO" id="GO:0004338">
    <property type="term" value="F:glucan exo-1,3-beta-glucosidase activity"/>
    <property type="evidence" value="ECO:0007669"/>
    <property type="project" value="TreeGrafter"/>
</dbReference>
<dbReference type="Pfam" id="PF00150">
    <property type="entry name" value="Cellulase"/>
    <property type="match status" value="1"/>
</dbReference>
<evidence type="ECO:0000256" key="7">
    <source>
        <dbReference type="ARBA" id="ARBA00023277"/>
    </source>
</evidence>
<keyword evidence="7" id="KW-0119">Carbohydrate metabolism</keyword>
<evidence type="ECO:0000256" key="12">
    <source>
        <dbReference type="ARBA" id="ARBA00038935"/>
    </source>
</evidence>
<evidence type="ECO:0000313" key="19">
    <source>
        <dbReference type="Proteomes" id="UP000193467"/>
    </source>
</evidence>
<dbReference type="InterPro" id="IPR017853">
    <property type="entry name" value="GH"/>
</dbReference>
<dbReference type="EMBL" id="MCGR01000037">
    <property type="protein sequence ID" value="ORY75633.1"/>
    <property type="molecule type" value="Genomic_DNA"/>
</dbReference>
<evidence type="ECO:0000256" key="9">
    <source>
        <dbReference type="ARBA" id="ARBA00023326"/>
    </source>
</evidence>
<dbReference type="EC" id="3.2.1.75" evidence="12"/>
<comment type="subcellular location">
    <subcellularLocation>
        <location evidence="1">Secreted</location>
    </subcellularLocation>
</comment>
<dbReference type="STRING" id="106004.A0A1Y2EVL8"/>
<dbReference type="PANTHER" id="PTHR31297">
    <property type="entry name" value="GLUCAN ENDO-1,6-BETA-GLUCOSIDASE B"/>
    <property type="match status" value="1"/>
</dbReference>
<evidence type="ECO:0000313" key="18">
    <source>
        <dbReference type="EMBL" id="ORY75633.1"/>
    </source>
</evidence>
<protein>
    <recommendedName>
        <fullName evidence="12">glucan endo-1,6-beta-glucosidase</fullName>
        <ecNumber evidence="12">3.2.1.75</ecNumber>
    </recommendedName>
    <alternativeName>
        <fullName evidence="14">Beta-1,6-glucanase B</fullName>
    </alternativeName>
    <alternativeName>
        <fullName evidence="13">Endo-1,6-beta-D-glucanase B</fullName>
    </alternativeName>
    <alternativeName>
        <fullName evidence="15">Endo-1,6-beta-glucanase B</fullName>
    </alternativeName>
</protein>
<dbReference type="InterPro" id="IPR050386">
    <property type="entry name" value="Glycosyl_hydrolase_5"/>
</dbReference>
<evidence type="ECO:0000259" key="17">
    <source>
        <dbReference type="Pfam" id="PF00150"/>
    </source>
</evidence>
<keyword evidence="19" id="KW-1185">Reference proteome</keyword>
<dbReference type="InterPro" id="IPR001547">
    <property type="entry name" value="Glyco_hydro_5"/>
</dbReference>
<dbReference type="GO" id="GO:0009986">
    <property type="term" value="C:cell surface"/>
    <property type="evidence" value="ECO:0007669"/>
    <property type="project" value="TreeGrafter"/>
</dbReference>
<feature type="domain" description="Glycoside hydrolase family 5" evidence="17">
    <location>
        <begin position="27"/>
        <end position="317"/>
    </location>
</feature>
<evidence type="ECO:0000256" key="4">
    <source>
        <dbReference type="ARBA" id="ARBA00022729"/>
    </source>
</evidence>
<dbReference type="AlphaFoldDB" id="A0A1Y2EVL8"/>
<dbReference type="GO" id="GO:0005576">
    <property type="term" value="C:extracellular region"/>
    <property type="evidence" value="ECO:0007669"/>
    <property type="project" value="UniProtKB-SubCell"/>
</dbReference>
<dbReference type="SUPFAM" id="SSF51445">
    <property type="entry name" value="(Trans)glycosidases"/>
    <property type="match status" value="1"/>
</dbReference>
<evidence type="ECO:0000256" key="8">
    <source>
        <dbReference type="ARBA" id="ARBA00023295"/>
    </source>
</evidence>
<dbReference type="GO" id="GO:0046557">
    <property type="term" value="F:glucan endo-1,6-beta-glucosidase activity"/>
    <property type="evidence" value="ECO:0007669"/>
    <property type="project" value="UniProtKB-EC"/>
</dbReference>
<keyword evidence="4" id="KW-0732">Signal</keyword>
<evidence type="ECO:0000256" key="6">
    <source>
        <dbReference type="ARBA" id="ARBA00023180"/>
    </source>
</evidence>
<keyword evidence="8 16" id="KW-0326">Glycosidase</keyword>